<dbReference type="RefSeq" id="WP_065394056.1">
    <property type="nucleotide sequence ID" value="NZ_MAYH01000012.1"/>
</dbReference>
<evidence type="ECO:0000256" key="1">
    <source>
        <dbReference type="ARBA" id="ARBA00022729"/>
    </source>
</evidence>
<gene>
    <name evidence="4" type="ORF">BBI01_06765</name>
</gene>
<evidence type="ECO:0000259" key="3">
    <source>
        <dbReference type="Pfam" id="PF26628"/>
    </source>
</evidence>
<accession>A0A1B8ZXQ6</accession>
<dbReference type="NCBIfam" id="TIGR04183">
    <property type="entry name" value="Por_Secre_tail"/>
    <property type="match status" value="1"/>
</dbReference>
<reference evidence="4 5" key="1">
    <citation type="submission" date="2016-07" db="EMBL/GenBank/DDBJ databases">
        <authorList>
            <person name="Jeong J.-J."/>
            <person name="Kim D.W."/>
            <person name="Sang M.K."/>
            <person name="Choi I.-G."/>
            <person name="Kim K.D."/>
        </authorList>
    </citation>
    <scope>NUCLEOTIDE SEQUENCE [LARGE SCALE GENOMIC DNA]</scope>
    <source>
        <strain evidence="4 5">UTM-3</strain>
    </source>
</reference>
<dbReference type="Pfam" id="PF26628">
    <property type="entry name" value="DUF8202"/>
    <property type="match status" value="1"/>
</dbReference>
<dbReference type="AlphaFoldDB" id="A0A1B8ZXQ6"/>
<feature type="domain" description="DUF8202" evidence="3">
    <location>
        <begin position="160"/>
        <end position="339"/>
    </location>
</feature>
<feature type="signal peptide" evidence="2">
    <location>
        <begin position="1"/>
        <end position="23"/>
    </location>
</feature>
<keyword evidence="5" id="KW-1185">Reference proteome</keyword>
<proteinExistence type="predicted"/>
<sequence>MKKSDLSKVMLCAFLLGSQLAFSQLISGETQIWKKIDPNSRDALKCKDENLLNFHCGIKDKVVKKIIRYSKNKSHTLSLVHTGKANELIWDNPEKNVALSNNRYQKGEKNDIELKKRPSIFSYTSSPDRAKGKTDSLNIKLSDQNLHEMIFYPRRATQKELNNIHSYLSIKYGISLDNSKYYNSEGTVIWDPDKHRNFKTRLTGMGRDDGNELYQKQSTNIEDQILTIGINEIKRTNAENPSLLTNNEFILWSDDDKDLNLSQDGNFSKLNRNWQINLIGSKIQKSGYSIRFEKSILNPRSLPTIYWLFITNVSGDIRKIQGIEVDNFVFFNKVDFIKDGETGNSAHFTFAISPTKDMKEKDETIINKTIDPNNLSLVLEKIVLYPNPVKKGQNFTLRFPPMENLTVSIYDGAGRLVALDKIDRNSNHYVNQLPTQSSYLINLTQNGKIIKTFKLIVE</sequence>
<dbReference type="Proteomes" id="UP000092651">
    <property type="component" value="Unassembled WGS sequence"/>
</dbReference>
<keyword evidence="1 2" id="KW-0732">Signal</keyword>
<protein>
    <recommendedName>
        <fullName evidence="3">DUF8202 domain-containing protein</fullName>
    </recommendedName>
</protein>
<dbReference type="InterPro" id="IPR058515">
    <property type="entry name" value="DUF8202"/>
</dbReference>
<organism evidence="4 5">
    <name type="scientific">Chryseobacterium artocarpi</name>
    <dbReference type="NCBI Taxonomy" id="1414727"/>
    <lineage>
        <taxon>Bacteria</taxon>
        <taxon>Pseudomonadati</taxon>
        <taxon>Bacteroidota</taxon>
        <taxon>Flavobacteriia</taxon>
        <taxon>Flavobacteriales</taxon>
        <taxon>Weeksellaceae</taxon>
        <taxon>Chryseobacterium group</taxon>
        <taxon>Chryseobacterium</taxon>
    </lineage>
</organism>
<name>A0A1B8ZXQ6_9FLAO</name>
<evidence type="ECO:0000256" key="2">
    <source>
        <dbReference type="SAM" id="SignalP"/>
    </source>
</evidence>
<dbReference type="EMBL" id="MAYH01000012">
    <property type="protein sequence ID" value="OCA76387.1"/>
    <property type="molecule type" value="Genomic_DNA"/>
</dbReference>
<comment type="caution">
    <text evidence="4">The sequence shown here is derived from an EMBL/GenBank/DDBJ whole genome shotgun (WGS) entry which is preliminary data.</text>
</comment>
<dbReference type="OrthoDB" id="2582440at2"/>
<evidence type="ECO:0000313" key="5">
    <source>
        <dbReference type="Proteomes" id="UP000092651"/>
    </source>
</evidence>
<feature type="chain" id="PRO_5008621297" description="DUF8202 domain-containing protein" evidence="2">
    <location>
        <begin position="24"/>
        <end position="458"/>
    </location>
</feature>
<dbReference type="InterPro" id="IPR026444">
    <property type="entry name" value="Secre_tail"/>
</dbReference>
<evidence type="ECO:0000313" key="4">
    <source>
        <dbReference type="EMBL" id="OCA76387.1"/>
    </source>
</evidence>